<dbReference type="EMBL" id="JRWG01000005">
    <property type="protein sequence ID" value="KXN98712.1"/>
    <property type="molecule type" value="Genomic_DNA"/>
</dbReference>
<name>A0A137RGU4_9FLAO</name>
<sequence>MKNWLEKGINYWVVGWVVISLLLIIISAAFRINSYIETPQHGHFDNFEAVNALIFSPENSGKIIYYHAFFIFDIIWAALLLSIIGYLIRDLFKDKFINWDRLKILITIQQAFLFFAALALLADVLEGFGYEFKSVRDFISLKYITPVKVSLYAVCFMFLMYWFLKTVFLPHIKTLIRFIQTALLSILFIIIIYVMVTFMEQGGTLIVDLFYRPVNIVILFFLLSFLALVLSHFPVYNDIWLYGNRDCVSLEMPKDKKGWLGLNIIYFDTSKAKPGSSVTFDNEAVKNLRRSLGVLIYIAMFQIFLLMIPRYFGVNFNASYISAFLLLITLIVYNYWGKRYNKWKKNLKEGDEATKKETVLFILKYVSRFPRYYLACIIMVLITAILVAIFKWDRIPFTAFLITLGCQMYLYVYFKICRTYFKYVFFSKELHTEKKEMFNEDILKLFDKYGNVESQKLPKYLKFFGKLSDNVFYLNFMRYSGIFSLICLILANSFFAIASWFSPLVIICLYIIVIYSILIILFKHLLYYHRLEEPKEVDGIKDKKKKSGPKNFYKYWLPLLIIFLFSGAIYMTSFENDLHELTEVKTLNPMGFEEFMRNETSNSFKKDNYFFVGSYGGGLKANLWNLLLFNQLDSLSQGEFFDRSIVLSGVSGGAVGIGNYAALRNYHAQNENLDDEIFKIGKSNVLSNELTYLLGRDMIREYLPFINFHGKDRSYKSMKLHAKNTGMPMDDFQNLSYLDLWRNLYKKREGKFPALIMNSTSVAGRQGVVSTVQFPDSTFAGADNLSIFKNGPDSVALTYFGAVSTTNRFPLFSPTAKIRQKGNYLDGGYFENSGMLSALEVYDAIEREAEFKQKVQPIFINIINSGDFYIRQKLFLWKFSSKTVKESGEFASIIETVTSIDKLPGYIYEKIKNRGFAVVPLMMPHKMTYEKVRAILKADVDNPLALMDSIQKNNEAIDKALKDYKDYEFEKWGVVEPPLARLLSEPAVQYQKAMVYKHPEVQETLELILDFIKTDTVVTNINQYKVRRPVSKNMGEKIIKNDSL</sequence>
<protein>
    <recommendedName>
        <fullName evidence="4">PNPLA domain-containing protein</fullName>
    </recommendedName>
</protein>
<evidence type="ECO:0000256" key="1">
    <source>
        <dbReference type="SAM" id="Phobius"/>
    </source>
</evidence>
<feature type="transmembrane region" description="Helical" evidence="1">
    <location>
        <begin position="318"/>
        <end position="336"/>
    </location>
</feature>
<feature type="transmembrane region" description="Helical" evidence="1">
    <location>
        <begin position="12"/>
        <end position="32"/>
    </location>
</feature>
<reference evidence="2 3" key="2">
    <citation type="journal article" date="2016" name="Int. J. Syst. Evol. Microbiol.">
        <title>Vitellibacter aquimaris sp. nov., a marine bacterium isolated from seawater.</title>
        <authorList>
            <person name="Thevarajoo S."/>
            <person name="Selvaratnam C."/>
            <person name="Goh K.M."/>
            <person name="Hong K.W."/>
            <person name="Chan X.Y."/>
            <person name="Chan K.G."/>
            <person name="Chong C.S."/>
        </authorList>
    </citation>
    <scope>NUCLEOTIDE SEQUENCE [LARGE SCALE GENOMIC DNA]</scope>
    <source>
        <strain evidence="2 3">D-24</strain>
    </source>
</reference>
<evidence type="ECO:0008006" key="4">
    <source>
        <dbReference type="Google" id="ProtNLM"/>
    </source>
</evidence>
<keyword evidence="1" id="KW-1133">Transmembrane helix</keyword>
<dbReference type="AlphaFoldDB" id="A0A137RGU4"/>
<feature type="transmembrane region" description="Helical" evidence="1">
    <location>
        <begin position="104"/>
        <end position="123"/>
    </location>
</feature>
<keyword evidence="3" id="KW-1185">Reference proteome</keyword>
<evidence type="ECO:0000313" key="2">
    <source>
        <dbReference type="EMBL" id="KXN98712.1"/>
    </source>
</evidence>
<keyword evidence="1" id="KW-0472">Membrane</keyword>
<feature type="transmembrane region" description="Helical" evidence="1">
    <location>
        <begin position="476"/>
        <end position="498"/>
    </location>
</feature>
<accession>A0A137RGU4</accession>
<organism evidence="2 3">
    <name type="scientific">Aequorivita aquimaris</name>
    <dbReference type="NCBI Taxonomy" id="1548749"/>
    <lineage>
        <taxon>Bacteria</taxon>
        <taxon>Pseudomonadati</taxon>
        <taxon>Bacteroidota</taxon>
        <taxon>Flavobacteriia</taxon>
        <taxon>Flavobacteriales</taxon>
        <taxon>Flavobacteriaceae</taxon>
        <taxon>Aequorivita</taxon>
    </lineage>
</organism>
<feature type="transmembrane region" description="Helical" evidence="1">
    <location>
        <begin position="372"/>
        <end position="390"/>
    </location>
</feature>
<feature type="transmembrane region" description="Helical" evidence="1">
    <location>
        <begin position="63"/>
        <end position="88"/>
    </location>
</feature>
<dbReference type="STRING" id="1548749.LS48_09115"/>
<dbReference type="OrthoDB" id="1488930at2"/>
<feature type="transmembrane region" description="Helical" evidence="1">
    <location>
        <begin position="175"/>
        <end position="196"/>
    </location>
</feature>
<feature type="transmembrane region" description="Helical" evidence="1">
    <location>
        <begin position="143"/>
        <end position="163"/>
    </location>
</feature>
<comment type="caution">
    <text evidence="2">The sequence shown here is derived from an EMBL/GenBank/DDBJ whole genome shotgun (WGS) entry which is preliminary data.</text>
</comment>
<feature type="transmembrane region" description="Helical" evidence="1">
    <location>
        <begin position="292"/>
        <end position="312"/>
    </location>
</feature>
<dbReference type="Proteomes" id="UP000070138">
    <property type="component" value="Unassembled WGS sequence"/>
</dbReference>
<evidence type="ECO:0000313" key="3">
    <source>
        <dbReference type="Proteomes" id="UP000070138"/>
    </source>
</evidence>
<reference evidence="3" key="1">
    <citation type="submission" date="2014-10" db="EMBL/GenBank/DDBJ databases">
        <title>Genome sequencing of Vitellibacter sp. D-24.</title>
        <authorList>
            <person name="Thevarajoo S."/>
            <person name="Selvaratnam C."/>
            <person name="Goh K.M."/>
            <person name="Chong C.S."/>
        </authorList>
    </citation>
    <scope>NUCLEOTIDE SEQUENCE [LARGE SCALE GENOMIC DNA]</scope>
    <source>
        <strain evidence="3">D-24</strain>
    </source>
</reference>
<gene>
    <name evidence="2" type="ORF">LS48_09115</name>
</gene>
<dbReference type="RefSeq" id="WP_062622220.1">
    <property type="nucleotide sequence ID" value="NZ_JRWG01000005.1"/>
</dbReference>
<proteinExistence type="predicted"/>
<feature type="transmembrane region" description="Helical" evidence="1">
    <location>
        <begin position="216"/>
        <end position="236"/>
    </location>
</feature>
<feature type="transmembrane region" description="Helical" evidence="1">
    <location>
        <begin position="396"/>
        <end position="414"/>
    </location>
</feature>
<keyword evidence="1" id="KW-0812">Transmembrane</keyword>
<feature type="transmembrane region" description="Helical" evidence="1">
    <location>
        <begin position="504"/>
        <end position="522"/>
    </location>
</feature>
<feature type="transmembrane region" description="Helical" evidence="1">
    <location>
        <begin position="552"/>
        <end position="571"/>
    </location>
</feature>